<gene>
    <name evidence="1" type="ORF">PGLA1383_LOCUS22191</name>
</gene>
<dbReference type="AlphaFoldDB" id="A0A813EUJ2"/>
<reference evidence="1" key="1">
    <citation type="submission" date="2021-02" db="EMBL/GenBank/DDBJ databases">
        <authorList>
            <person name="Dougan E. K."/>
            <person name="Rhodes N."/>
            <person name="Thang M."/>
            <person name="Chan C."/>
        </authorList>
    </citation>
    <scope>NUCLEOTIDE SEQUENCE</scope>
</reference>
<dbReference type="Proteomes" id="UP000654075">
    <property type="component" value="Unassembled WGS sequence"/>
</dbReference>
<evidence type="ECO:0000313" key="2">
    <source>
        <dbReference type="Proteomes" id="UP000654075"/>
    </source>
</evidence>
<evidence type="ECO:0000313" key="1">
    <source>
        <dbReference type="EMBL" id="CAE8603996.1"/>
    </source>
</evidence>
<feature type="non-terminal residue" evidence="1">
    <location>
        <position position="284"/>
    </location>
</feature>
<sequence>ELPAARRVCEWTKPRGQSEVAASQKAPNQADANYRTDRQHGLGIQYHLGPYADGLLRAAVHPNLLHVGRSASRIGAVDWPEVLRLALAVDAGAALPSVRACFETGNSSEPLRLLDDMDSLSAAYAALLTDEVLEVCYYTSSVAGNCFDSPDAERTDVYCPRLGEAASLADGPFGVMSSRLSLPAGTKREGAMLHPECMKALGRKMKPHWPKAWSYAKSLMNGDVLPPVAVHWNLTTHDWRFKDGCHRYFAAHISGSLLRVTFSLPKSCEVADAVAASEDGDPDA</sequence>
<keyword evidence="2" id="KW-1185">Reference proteome</keyword>
<comment type="caution">
    <text evidence="1">The sequence shown here is derived from an EMBL/GenBank/DDBJ whole genome shotgun (WGS) entry which is preliminary data.</text>
</comment>
<proteinExistence type="predicted"/>
<organism evidence="1 2">
    <name type="scientific">Polarella glacialis</name>
    <name type="common">Dinoflagellate</name>
    <dbReference type="NCBI Taxonomy" id="89957"/>
    <lineage>
        <taxon>Eukaryota</taxon>
        <taxon>Sar</taxon>
        <taxon>Alveolata</taxon>
        <taxon>Dinophyceae</taxon>
        <taxon>Suessiales</taxon>
        <taxon>Suessiaceae</taxon>
        <taxon>Polarella</taxon>
    </lineage>
</organism>
<name>A0A813EUJ2_POLGL</name>
<protein>
    <submittedName>
        <fullName evidence="1">Uncharacterized protein</fullName>
    </submittedName>
</protein>
<dbReference type="EMBL" id="CAJNNV010015939">
    <property type="protein sequence ID" value="CAE8603996.1"/>
    <property type="molecule type" value="Genomic_DNA"/>
</dbReference>
<accession>A0A813EUJ2</accession>